<keyword evidence="3" id="KW-0472">Membrane</keyword>
<dbReference type="Pfam" id="PF13432">
    <property type="entry name" value="TPR_16"/>
    <property type="match status" value="1"/>
</dbReference>
<feature type="repeat" description="TPR" evidence="1">
    <location>
        <begin position="421"/>
        <end position="454"/>
    </location>
</feature>
<keyword evidence="1" id="KW-0802">TPR repeat</keyword>
<dbReference type="EMBL" id="CADEPM010000001">
    <property type="protein sequence ID" value="CAB3397472.1"/>
    <property type="molecule type" value="Genomic_DNA"/>
</dbReference>
<dbReference type="Pfam" id="PF14559">
    <property type="entry name" value="TPR_19"/>
    <property type="match status" value="1"/>
</dbReference>
<feature type="repeat" description="TPR" evidence="1">
    <location>
        <begin position="387"/>
        <end position="420"/>
    </location>
</feature>
<evidence type="ECO:0000256" key="2">
    <source>
        <dbReference type="SAM" id="MobiDB-lite"/>
    </source>
</evidence>
<comment type="caution">
    <text evidence="4">The sequence shown here is derived from an EMBL/GenBank/DDBJ whole genome shotgun (WGS) entry which is preliminary data.</text>
</comment>
<dbReference type="SUPFAM" id="SSF48452">
    <property type="entry name" value="TPR-like"/>
    <property type="match status" value="1"/>
</dbReference>
<keyword evidence="3" id="KW-0812">Transmembrane</keyword>
<dbReference type="GO" id="GO:1905515">
    <property type="term" value="P:non-motile cilium assembly"/>
    <property type="evidence" value="ECO:0007669"/>
    <property type="project" value="InterPro"/>
</dbReference>
<keyword evidence="5" id="KW-1185">Reference proteome</keyword>
<feature type="repeat" description="TPR" evidence="1">
    <location>
        <begin position="455"/>
        <end position="488"/>
    </location>
</feature>
<proteinExistence type="predicted"/>
<dbReference type="GO" id="GO:0036064">
    <property type="term" value="C:ciliary basal body"/>
    <property type="evidence" value="ECO:0007669"/>
    <property type="project" value="TreeGrafter"/>
</dbReference>
<dbReference type="InterPro" id="IPR011990">
    <property type="entry name" value="TPR-like_helical_dom_sf"/>
</dbReference>
<feature type="transmembrane region" description="Helical" evidence="3">
    <location>
        <begin position="729"/>
        <end position="749"/>
    </location>
</feature>
<feature type="transmembrane region" description="Helical" evidence="3">
    <location>
        <begin position="585"/>
        <end position="605"/>
    </location>
</feature>
<dbReference type="GO" id="GO:0097730">
    <property type="term" value="C:non-motile cilium"/>
    <property type="evidence" value="ECO:0007669"/>
    <property type="project" value="TreeGrafter"/>
</dbReference>
<organism evidence="4 5">
    <name type="scientific">Caenorhabditis bovis</name>
    <dbReference type="NCBI Taxonomy" id="2654633"/>
    <lineage>
        <taxon>Eukaryota</taxon>
        <taxon>Metazoa</taxon>
        <taxon>Ecdysozoa</taxon>
        <taxon>Nematoda</taxon>
        <taxon>Chromadorea</taxon>
        <taxon>Rhabditida</taxon>
        <taxon>Rhabditina</taxon>
        <taxon>Rhabditomorpha</taxon>
        <taxon>Rhabditoidea</taxon>
        <taxon>Rhabditidae</taxon>
        <taxon>Peloderinae</taxon>
        <taxon>Caenorhabditis</taxon>
    </lineage>
</organism>
<sequence>MSAEKNIRFEGFVKAYRLFRNNKLAEAEAVCTELLRKNPLDQATWALKLQCLSDATYVDELENEDVGLAEAFLDQNVIATNTRPGTSFQRPTTTAKGMNPIMRPTTNAGRPLSGIVRPQTMRQGTMEQAIRTARTAKTARAVSSTSARNMRLGTASMAAGADGEFVNLARLNIEKYASDKQVNRQLFEYVFYFVGDIKVAHQIAGCATRAAEYEDYYWKNQLAKCYYRLGMLPDAEKQLLSSAKQMYVVETFAFLGKVYNRMDQPVAALKSYSEGLSQFEHDVTLLTGMARVKELLGEYDDSINIYKKVLEVQANNIEAIACVATTHYYSGKPEIALRYYRRILQMGVSSAELFMNIGLCCLAAQQFDFALSSIMRAQATMTEDVGADIWYNIGHVMVEVGDLRYAARAYRIALSMDPDHCESLVNLGILKHQDGKIDEARSLYQAAVSKNPQMFEANFNLGMVSYQQGKYDDCRRLITKALEVFPEHEHCLKILKMIKSIQLTLIPHFAMDSVQNSLEWNLSCTKTYVQWIVHHNDSFEQTIFEFKISRQQNSFTRMPIVCIFLANLIQIFAKFPVFKMESNDLMCFFPIIQLIIGLISSFSTPHSIYLTTFESRLLAFIILSVIIELSQQLLPFFVFYLRCCPMESDPNPPKYPSPGVQFSLDTERSKCHAALDSARIDSVRSPRIANFDMCMAELKFTMSLLEETINQHSSAEWRQRLWRNSYHRIQTAMLLIFNILNISMLLTFLK</sequence>
<evidence type="ECO:0000313" key="4">
    <source>
        <dbReference type="EMBL" id="CAB3397472.1"/>
    </source>
</evidence>
<protein>
    <recommendedName>
        <fullName evidence="6">Tetratricopeptide repeat protein 8</fullName>
    </recommendedName>
</protein>
<dbReference type="PROSITE" id="PS50293">
    <property type="entry name" value="TPR_REGION"/>
    <property type="match status" value="1"/>
</dbReference>
<dbReference type="FunFam" id="1.25.40.10:FF:000586">
    <property type="entry name" value="Bardet-Biedl syndrome 8"/>
    <property type="match status" value="1"/>
</dbReference>
<dbReference type="PANTHER" id="PTHR44177">
    <property type="entry name" value="TETRATRICOPEPTIDE REPEAT PROTEIN 8"/>
    <property type="match status" value="1"/>
</dbReference>
<feature type="repeat" description="TPR" evidence="1">
    <location>
        <begin position="283"/>
        <end position="316"/>
    </location>
</feature>
<evidence type="ECO:0000256" key="3">
    <source>
        <dbReference type="SAM" id="Phobius"/>
    </source>
</evidence>
<feature type="transmembrane region" description="Helical" evidence="3">
    <location>
        <begin position="617"/>
        <end position="641"/>
    </location>
</feature>
<dbReference type="SMART" id="SM00028">
    <property type="entry name" value="TPR"/>
    <property type="match status" value="7"/>
</dbReference>
<dbReference type="InterPro" id="IPR028796">
    <property type="entry name" value="BBS8"/>
</dbReference>
<evidence type="ECO:0000256" key="1">
    <source>
        <dbReference type="PROSITE-ProRule" id="PRU00339"/>
    </source>
</evidence>
<gene>
    <name evidence="4" type="ORF">CBOVIS_LOCUS875</name>
</gene>
<evidence type="ECO:0000313" key="5">
    <source>
        <dbReference type="Proteomes" id="UP000494206"/>
    </source>
</evidence>
<dbReference type="CDD" id="cd21341">
    <property type="entry name" value="TTC8_N"/>
    <property type="match status" value="1"/>
</dbReference>
<accession>A0A8S1EIJ7</accession>
<dbReference type="Gene3D" id="1.25.40.10">
    <property type="entry name" value="Tetratricopeptide repeat domain"/>
    <property type="match status" value="1"/>
</dbReference>
<dbReference type="Proteomes" id="UP000494206">
    <property type="component" value="Unassembled WGS sequence"/>
</dbReference>
<feature type="transmembrane region" description="Helical" evidence="3">
    <location>
        <begin position="555"/>
        <end position="573"/>
    </location>
</feature>
<feature type="compositionally biased region" description="Polar residues" evidence="2">
    <location>
        <begin position="82"/>
        <end position="96"/>
    </location>
</feature>
<dbReference type="InterPro" id="IPR019734">
    <property type="entry name" value="TPR_rpt"/>
</dbReference>
<name>A0A8S1EIJ7_9PELO</name>
<dbReference type="PANTHER" id="PTHR44177:SF1">
    <property type="entry name" value="TETRATRICOPEPTIDE REPEAT PROTEIN 8"/>
    <property type="match status" value="1"/>
</dbReference>
<dbReference type="OrthoDB" id="421121at2759"/>
<dbReference type="PROSITE" id="PS50005">
    <property type="entry name" value="TPR"/>
    <property type="match status" value="4"/>
</dbReference>
<dbReference type="AlphaFoldDB" id="A0A8S1EIJ7"/>
<evidence type="ECO:0008006" key="6">
    <source>
        <dbReference type="Google" id="ProtNLM"/>
    </source>
</evidence>
<reference evidence="4 5" key="1">
    <citation type="submission" date="2020-04" db="EMBL/GenBank/DDBJ databases">
        <authorList>
            <person name="Laetsch R D."/>
            <person name="Stevens L."/>
            <person name="Kumar S."/>
            <person name="Blaxter L. M."/>
        </authorList>
    </citation>
    <scope>NUCLEOTIDE SEQUENCE [LARGE SCALE GENOMIC DNA]</scope>
</reference>
<keyword evidence="3" id="KW-1133">Transmembrane helix</keyword>
<feature type="region of interest" description="Disordered" evidence="2">
    <location>
        <begin position="82"/>
        <end position="113"/>
    </location>
</feature>
<dbReference type="GO" id="GO:0034464">
    <property type="term" value="C:BBSome"/>
    <property type="evidence" value="ECO:0007669"/>
    <property type="project" value="InterPro"/>
</dbReference>